<dbReference type="AlphaFoldDB" id="A0A401JDE6"/>
<evidence type="ECO:0000256" key="1">
    <source>
        <dbReference type="SAM" id="MobiDB-lite"/>
    </source>
</evidence>
<keyword evidence="3" id="KW-1185">Reference proteome</keyword>
<comment type="caution">
    <text evidence="2">The sequence shown here is derived from an EMBL/GenBank/DDBJ whole genome shotgun (WGS) entry which is preliminary data.</text>
</comment>
<dbReference type="EMBL" id="BGOW01000013">
    <property type="protein sequence ID" value="GBL45587.1"/>
    <property type="molecule type" value="Genomic_DNA"/>
</dbReference>
<sequence>MDELIQLVAQRAGISSAQAALAVAAMLNYLTVRLPSPVVGRIREQLGEAQPHRNPDGDQGGGK</sequence>
<evidence type="ECO:0000313" key="2">
    <source>
        <dbReference type="EMBL" id="GBL45587.1"/>
    </source>
</evidence>
<organism evidence="2 3">
    <name type="scientific">Sulfuriferula multivorans</name>
    <dbReference type="NCBI Taxonomy" id="1559896"/>
    <lineage>
        <taxon>Bacteria</taxon>
        <taxon>Pseudomonadati</taxon>
        <taxon>Pseudomonadota</taxon>
        <taxon>Betaproteobacteria</taxon>
        <taxon>Nitrosomonadales</taxon>
        <taxon>Sulfuricellaceae</taxon>
        <taxon>Sulfuriferula</taxon>
    </lineage>
</organism>
<reference evidence="2 3" key="1">
    <citation type="journal article" date="2019" name="Front. Microbiol.">
        <title>Genomes of Neutrophilic Sulfur-Oxidizing Chemolithoautotrophs Representing 9 Proteobacterial Species From 8 Genera.</title>
        <authorList>
            <person name="Watanabe T."/>
            <person name="Kojima H."/>
            <person name="Umezawa K."/>
            <person name="Hori C."/>
            <person name="Takasuka T.E."/>
            <person name="Kato Y."/>
            <person name="Fukui M."/>
        </authorList>
    </citation>
    <scope>NUCLEOTIDE SEQUENCE [LARGE SCALE GENOMIC DNA]</scope>
    <source>
        <strain evidence="2 3">TTN</strain>
    </source>
</reference>
<accession>A0A401JDE6</accession>
<evidence type="ECO:0000313" key="3">
    <source>
        <dbReference type="Proteomes" id="UP000286806"/>
    </source>
</evidence>
<protein>
    <submittedName>
        <fullName evidence="2">Uncharacterized protein</fullName>
    </submittedName>
</protein>
<feature type="region of interest" description="Disordered" evidence="1">
    <location>
        <begin position="43"/>
        <end position="63"/>
    </location>
</feature>
<dbReference type="RefSeq" id="WP_124704398.1">
    <property type="nucleotide sequence ID" value="NZ_BGOW01000013.1"/>
</dbReference>
<gene>
    <name evidence="2" type="ORF">SFMTTN_1397</name>
</gene>
<dbReference type="Proteomes" id="UP000286806">
    <property type="component" value="Unassembled WGS sequence"/>
</dbReference>
<name>A0A401JDE6_9PROT</name>
<feature type="compositionally biased region" description="Basic and acidic residues" evidence="1">
    <location>
        <begin position="43"/>
        <end position="56"/>
    </location>
</feature>
<proteinExistence type="predicted"/>